<gene>
    <name evidence="1" type="ORF">UFOVP222_123</name>
</gene>
<name>A0A6J7WPP7_9CAUD</name>
<reference evidence="1" key="1">
    <citation type="submission" date="2020-05" db="EMBL/GenBank/DDBJ databases">
        <authorList>
            <person name="Chiriac C."/>
            <person name="Salcher M."/>
            <person name="Ghai R."/>
            <person name="Kavagutti S V."/>
        </authorList>
    </citation>
    <scope>NUCLEOTIDE SEQUENCE</scope>
</reference>
<sequence>MNLSALDEKMWEIIRTWDLDSLKLASKMFEPLDSEEDNE</sequence>
<proteinExistence type="predicted"/>
<evidence type="ECO:0000313" key="1">
    <source>
        <dbReference type="EMBL" id="CAB5219740.1"/>
    </source>
</evidence>
<protein>
    <submittedName>
        <fullName evidence="1">Uncharacterized protein</fullName>
    </submittedName>
</protein>
<dbReference type="EMBL" id="LR798269">
    <property type="protein sequence ID" value="CAB5219740.1"/>
    <property type="molecule type" value="Genomic_DNA"/>
</dbReference>
<accession>A0A6J7WPP7</accession>
<organism evidence="1">
    <name type="scientific">uncultured Caudovirales phage</name>
    <dbReference type="NCBI Taxonomy" id="2100421"/>
    <lineage>
        <taxon>Viruses</taxon>
        <taxon>Duplodnaviria</taxon>
        <taxon>Heunggongvirae</taxon>
        <taxon>Uroviricota</taxon>
        <taxon>Caudoviricetes</taxon>
        <taxon>Peduoviridae</taxon>
        <taxon>Maltschvirus</taxon>
        <taxon>Maltschvirus maltsch</taxon>
    </lineage>
</organism>